<protein>
    <submittedName>
        <fullName evidence="1">Uncharacterized protein</fullName>
    </submittedName>
</protein>
<evidence type="ECO:0000313" key="1">
    <source>
        <dbReference type="EMBL" id="KKW12833.1"/>
    </source>
</evidence>
<evidence type="ECO:0000313" key="2">
    <source>
        <dbReference type="Proteomes" id="UP000034588"/>
    </source>
</evidence>
<gene>
    <name evidence="1" type="ORF">UY48_C0008G0008</name>
</gene>
<sequence>MAFSRNNLQQIISRPTDITDAAYWMVQLAKDCLSLMDQLSQANDKIIDLGRELSELRYRRDNNP</sequence>
<name>A0A0G1W292_9BACT</name>
<dbReference type="AlphaFoldDB" id="A0A0G1W292"/>
<accession>A0A0G1W292</accession>
<organism evidence="1 2">
    <name type="scientific">Candidatus Gottesmanbacteria bacterium GW2011_GWB1_49_7</name>
    <dbReference type="NCBI Taxonomy" id="1618448"/>
    <lineage>
        <taxon>Bacteria</taxon>
        <taxon>Candidatus Gottesmaniibacteriota</taxon>
    </lineage>
</organism>
<proteinExistence type="predicted"/>
<comment type="caution">
    <text evidence="1">The sequence shown here is derived from an EMBL/GenBank/DDBJ whole genome shotgun (WGS) entry which is preliminary data.</text>
</comment>
<reference evidence="1 2" key="1">
    <citation type="journal article" date="2015" name="Nature">
        <title>rRNA introns, odd ribosomes, and small enigmatic genomes across a large radiation of phyla.</title>
        <authorList>
            <person name="Brown C.T."/>
            <person name="Hug L.A."/>
            <person name="Thomas B.C."/>
            <person name="Sharon I."/>
            <person name="Castelle C.J."/>
            <person name="Singh A."/>
            <person name="Wilkins M.J."/>
            <person name="Williams K.H."/>
            <person name="Banfield J.F."/>
        </authorList>
    </citation>
    <scope>NUCLEOTIDE SEQUENCE [LARGE SCALE GENOMIC DNA]</scope>
</reference>
<dbReference type="Proteomes" id="UP000034588">
    <property type="component" value="Unassembled WGS sequence"/>
</dbReference>
<dbReference type="EMBL" id="LCQD01000008">
    <property type="protein sequence ID" value="KKW12833.1"/>
    <property type="molecule type" value="Genomic_DNA"/>
</dbReference>